<proteinExistence type="predicted"/>
<feature type="transmembrane region" description="Helical" evidence="1">
    <location>
        <begin position="49"/>
        <end position="72"/>
    </location>
</feature>
<keyword evidence="1" id="KW-0812">Transmembrane</keyword>
<sequence length="112" mass="12721">MLEPLLFPLLLAVAFRLRKFAPLFALGFWANLLWFVYQNEWGSGLLTYLRGLGAGLFLAAGYGEPLLAWSLLPWPLLLYVKLQVRELLPYLPGLTEGLGLGLLLYLLGFRRR</sequence>
<dbReference type="Proteomes" id="UP000061630">
    <property type="component" value="Chromosome"/>
</dbReference>
<name>A0A120HTB6_9DEIN</name>
<gene>
    <name evidence="2" type="ORF">AV541_08235</name>
</gene>
<dbReference type="EMBL" id="CP014141">
    <property type="protein sequence ID" value="AMA75951.1"/>
    <property type="molecule type" value="Genomic_DNA"/>
</dbReference>
<evidence type="ECO:0000313" key="2">
    <source>
        <dbReference type="EMBL" id="AMA75951.1"/>
    </source>
</evidence>
<dbReference type="RefSeq" id="WP_060384672.1">
    <property type="nucleotide sequence ID" value="NZ_CP014141.1"/>
</dbReference>
<reference evidence="2 3" key="1">
    <citation type="submission" date="2016-01" db="EMBL/GenBank/DDBJ databases">
        <title>Genome sequence of Thermus parvatiensis, a thermophile isolated from a hot water spring.</title>
        <authorList>
            <person name="Tripathi C."/>
            <person name="Lal R."/>
        </authorList>
    </citation>
    <scope>NUCLEOTIDE SEQUENCE [LARGE SCALE GENOMIC DNA]</scope>
    <source>
        <strain evidence="2 3">RL</strain>
    </source>
</reference>
<evidence type="ECO:0000313" key="3">
    <source>
        <dbReference type="Proteomes" id="UP000061630"/>
    </source>
</evidence>
<keyword evidence="1" id="KW-0472">Membrane</keyword>
<organism evidence="2 3">
    <name type="scientific">Thermus parvatiensis</name>
    <dbReference type="NCBI Taxonomy" id="456163"/>
    <lineage>
        <taxon>Bacteria</taxon>
        <taxon>Thermotogati</taxon>
        <taxon>Deinococcota</taxon>
        <taxon>Deinococci</taxon>
        <taxon>Thermales</taxon>
        <taxon>Thermaceae</taxon>
        <taxon>Thermus</taxon>
    </lineage>
</organism>
<accession>A0A120HTB6</accession>
<feature type="transmembrane region" description="Helical" evidence="1">
    <location>
        <begin position="20"/>
        <end position="37"/>
    </location>
</feature>
<feature type="transmembrane region" description="Helical" evidence="1">
    <location>
        <begin position="87"/>
        <end position="107"/>
    </location>
</feature>
<evidence type="ECO:0008006" key="4">
    <source>
        <dbReference type="Google" id="ProtNLM"/>
    </source>
</evidence>
<protein>
    <recommendedName>
        <fullName evidence="4">Apolipoprotein N-acyltransferase</fullName>
    </recommendedName>
</protein>
<dbReference type="AlphaFoldDB" id="A0A120HTB6"/>
<evidence type="ECO:0000256" key="1">
    <source>
        <dbReference type="SAM" id="Phobius"/>
    </source>
</evidence>
<dbReference type="KEGG" id="tpar:AV541_08235"/>
<keyword evidence="1" id="KW-1133">Transmembrane helix</keyword>